<comment type="caution">
    <text evidence="1">The sequence shown here is derived from an EMBL/GenBank/DDBJ whole genome shotgun (WGS) entry which is preliminary data.</text>
</comment>
<accession>A0ACB9YL62</accession>
<sequence>MISLHIAAIFGDEVITRCLLEDGYDLNIFEEVMRRPLFQTVAQSMRSIVELLLDYGTRIELADPGGINALHAALHQDTTDMLELLLQRDGDCNYQDLNFLTLLFRAVIDKKIEAARMLLKYNADPNIPDSTGFSPLFQCVATRDIPFVKLLLENGADPNAMVGMKQTTSVLPSESTTSTGNNNTNRPPIQHEFTCVPVRLQSQEADMSHSPISYAVRQGDEDLLKLLLSACENITWKDRRNFDEGLLHFAVRLGNNRIIDMPLEGGPEVLRNSTNGLGKTPLHIAAELGNMEAARLGWDDGLIFVATVLVVALLALSISVRGTQVKTSGCHKRDIFLPENTLLKLLLAFNVLYLVAACFTKLSALYLYIRIFTQKKKFQKTCKALVAIVVILYIAVLIQEFTVSGIAVQLWNKQNASSIVDKRRVDLGTAFYRNVVILILPIPLVWKLQMSIMKKINLTALFLSGLSVTVVASFRLMAIVRADYDNEVVSVTSGIMNLQVLEPELAIFCLCLPVLNRFWLDLWEKCFGRRKQLRQTHQMSGGNSHDKREGEEGHLRWDEFLRSGNYTPYSASAGVGTPTATASRPGRPRPRVRRPAGDRGEDPGQSASLPEPPPINVDTTWSIAYEATAAMHL</sequence>
<dbReference type="EMBL" id="MU393605">
    <property type="protein sequence ID" value="KAI4859981.1"/>
    <property type="molecule type" value="Genomic_DNA"/>
</dbReference>
<dbReference type="Proteomes" id="UP001497700">
    <property type="component" value="Unassembled WGS sequence"/>
</dbReference>
<keyword evidence="2" id="KW-1185">Reference proteome</keyword>
<protein>
    <submittedName>
        <fullName evidence="1">Ankyrin repeat-containing domain protein</fullName>
    </submittedName>
</protein>
<gene>
    <name evidence="1" type="ORF">F4820DRAFT_466206</name>
</gene>
<name>A0ACB9YL62_9PEZI</name>
<reference evidence="1 2" key="1">
    <citation type="journal article" date="2022" name="New Phytol.">
        <title>Ecological generalism drives hyperdiversity of secondary metabolite gene clusters in xylarialean endophytes.</title>
        <authorList>
            <person name="Franco M.E.E."/>
            <person name="Wisecaver J.H."/>
            <person name="Arnold A.E."/>
            <person name="Ju Y.M."/>
            <person name="Slot J.C."/>
            <person name="Ahrendt S."/>
            <person name="Moore L.P."/>
            <person name="Eastman K.E."/>
            <person name="Scott K."/>
            <person name="Konkel Z."/>
            <person name="Mondo S.J."/>
            <person name="Kuo A."/>
            <person name="Hayes R.D."/>
            <person name="Haridas S."/>
            <person name="Andreopoulos B."/>
            <person name="Riley R."/>
            <person name="LaButti K."/>
            <person name="Pangilinan J."/>
            <person name="Lipzen A."/>
            <person name="Amirebrahimi M."/>
            <person name="Yan J."/>
            <person name="Adam C."/>
            <person name="Keymanesh K."/>
            <person name="Ng V."/>
            <person name="Louie K."/>
            <person name="Northen T."/>
            <person name="Drula E."/>
            <person name="Henrissat B."/>
            <person name="Hsieh H.M."/>
            <person name="Youens-Clark K."/>
            <person name="Lutzoni F."/>
            <person name="Miadlikowska J."/>
            <person name="Eastwood D.C."/>
            <person name="Hamelin R.C."/>
            <person name="Grigoriev I.V."/>
            <person name="U'Ren J.M."/>
        </authorList>
    </citation>
    <scope>NUCLEOTIDE SEQUENCE [LARGE SCALE GENOMIC DNA]</scope>
    <source>
        <strain evidence="1 2">CBS 119005</strain>
    </source>
</reference>
<evidence type="ECO:0000313" key="2">
    <source>
        <dbReference type="Proteomes" id="UP001497700"/>
    </source>
</evidence>
<evidence type="ECO:0000313" key="1">
    <source>
        <dbReference type="EMBL" id="KAI4859981.1"/>
    </source>
</evidence>
<proteinExistence type="predicted"/>
<organism evidence="1 2">
    <name type="scientific">Hypoxylon rubiginosum</name>
    <dbReference type="NCBI Taxonomy" id="110542"/>
    <lineage>
        <taxon>Eukaryota</taxon>
        <taxon>Fungi</taxon>
        <taxon>Dikarya</taxon>
        <taxon>Ascomycota</taxon>
        <taxon>Pezizomycotina</taxon>
        <taxon>Sordariomycetes</taxon>
        <taxon>Xylariomycetidae</taxon>
        <taxon>Xylariales</taxon>
        <taxon>Hypoxylaceae</taxon>
        <taxon>Hypoxylon</taxon>
    </lineage>
</organism>